<evidence type="ECO:0000256" key="2">
    <source>
        <dbReference type="ARBA" id="ARBA00022723"/>
    </source>
</evidence>
<feature type="domain" description="XPG-I" evidence="6">
    <location>
        <begin position="184"/>
        <end position="253"/>
    </location>
</feature>
<accession>A0A6C0LZQ8</accession>
<dbReference type="InterPro" id="IPR036279">
    <property type="entry name" value="5-3_exonuclease_C_sf"/>
</dbReference>
<dbReference type="InterPro" id="IPR029060">
    <property type="entry name" value="PIN-like_dom_sf"/>
</dbReference>
<name>A0A6C0LZQ8_9ZZZZ</name>
<dbReference type="GO" id="GO:0017108">
    <property type="term" value="F:5'-flap endonuclease activity"/>
    <property type="evidence" value="ECO:0007669"/>
    <property type="project" value="TreeGrafter"/>
</dbReference>
<keyword evidence="2" id="KW-0479">Metal-binding</keyword>
<dbReference type="GO" id="GO:0046872">
    <property type="term" value="F:metal ion binding"/>
    <property type="evidence" value="ECO:0007669"/>
    <property type="project" value="UniProtKB-KW"/>
</dbReference>
<dbReference type="InterPro" id="IPR006086">
    <property type="entry name" value="XPG-I_dom"/>
</dbReference>
<evidence type="ECO:0000313" key="8">
    <source>
        <dbReference type="EMBL" id="QHU35515.1"/>
    </source>
</evidence>
<feature type="domain" description="XPG N-terminal" evidence="7">
    <location>
        <begin position="1"/>
        <end position="98"/>
    </location>
</feature>
<proteinExistence type="predicted"/>
<reference evidence="8" key="1">
    <citation type="journal article" date="2020" name="Nature">
        <title>Giant virus diversity and host interactions through global metagenomics.</title>
        <authorList>
            <person name="Schulz F."/>
            <person name="Roux S."/>
            <person name="Paez-Espino D."/>
            <person name="Jungbluth S."/>
            <person name="Walsh D.A."/>
            <person name="Denef V.J."/>
            <person name="McMahon K.D."/>
            <person name="Konstantinidis K.T."/>
            <person name="Eloe-Fadrosh E.A."/>
            <person name="Kyrpides N.C."/>
            <person name="Woyke T."/>
        </authorList>
    </citation>
    <scope>NUCLEOTIDE SEQUENCE</scope>
    <source>
        <strain evidence="8">GVMAG-S-1029409-49</strain>
    </source>
</reference>
<dbReference type="EMBL" id="MN740609">
    <property type="protein sequence ID" value="QHU35515.1"/>
    <property type="molecule type" value="Genomic_DNA"/>
</dbReference>
<dbReference type="AlphaFoldDB" id="A0A6C0LZQ8"/>
<dbReference type="SMART" id="SM00485">
    <property type="entry name" value="XPGN"/>
    <property type="match status" value="1"/>
</dbReference>
<dbReference type="InterPro" id="IPR006084">
    <property type="entry name" value="XPG/Rad2"/>
</dbReference>
<evidence type="ECO:0000259" key="6">
    <source>
        <dbReference type="SMART" id="SM00484"/>
    </source>
</evidence>
<sequence>MGIEDLNKVIKRVCPRAFTEVHLSTLHGKTIAMDTSLYVYKYVKSQGEMWLGSMIRMLLALKRNRIKIVCVYDGTDVPIEKTQERIKRSKTVDRSEERLQEIHDVMDMLENDHMFSAVGVPENIVERIQKIVYRRRGMTELTDTTDYTSIRSCYNALERAESSVAAQSLRVTKRHMKLIHTAIELMGIPSVQAPGEAEATCAAMCREGLVYGVLSDDTDVLVYRTPIALSKLDLRNETVVMTGITEVLNGLELSYDSFLDMCIMLGCDYNTRISGYGAVKCYDMITKYGKIEDMPLADTAKMCLLHERCREIFSMEHNSGVLASDIYVDEFDRNGMRQFLIDHGVRMRVEEISKVFDHGVVFE</sequence>
<dbReference type="PANTHER" id="PTHR11081:SF9">
    <property type="entry name" value="FLAP ENDONUCLEASE 1"/>
    <property type="match status" value="1"/>
</dbReference>
<evidence type="ECO:0000256" key="5">
    <source>
        <dbReference type="ARBA" id="ARBA00022842"/>
    </source>
</evidence>
<protein>
    <recommendedName>
        <fullName evidence="9">XPG N-terminal domain-containing protein</fullName>
    </recommendedName>
</protein>
<dbReference type="Gene3D" id="1.10.150.20">
    <property type="entry name" value="5' to 3' exonuclease, C-terminal subdomain"/>
    <property type="match status" value="1"/>
</dbReference>
<dbReference type="PANTHER" id="PTHR11081">
    <property type="entry name" value="FLAP ENDONUCLEASE FAMILY MEMBER"/>
    <property type="match status" value="1"/>
</dbReference>
<evidence type="ECO:0000259" key="7">
    <source>
        <dbReference type="SMART" id="SM00485"/>
    </source>
</evidence>
<evidence type="ECO:0000256" key="4">
    <source>
        <dbReference type="ARBA" id="ARBA00022801"/>
    </source>
</evidence>
<keyword evidence="3" id="KW-0255">Endonuclease</keyword>
<dbReference type="Pfam" id="PF00867">
    <property type="entry name" value="XPG_I"/>
    <property type="match status" value="1"/>
</dbReference>
<keyword evidence="4" id="KW-0378">Hydrolase</keyword>
<evidence type="ECO:0000256" key="1">
    <source>
        <dbReference type="ARBA" id="ARBA00022722"/>
    </source>
</evidence>
<dbReference type="SMART" id="SM00484">
    <property type="entry name" value="XPGI"/>
    <property type="match status" value="1"/>
</dbReference>
<dbReference type="PRINTS" id="PR00853">
    <property type="entry name" value="XPGRADSUPER"/>
</dbReference>
<dbReference type="SUPFAM" id="SSF88723">
    <property type="entry name" value="PIN domain-like"/>
    <property type="match status" value="1"/>
</dbReference>
<dbReference type="Pfam" id="PF00752">
    <property type="entry name" value="XPG_N"/>
    <property type="match status" value="1"/>
</dbReference>
<dbReference type="Gene3D" id="3.40.50.1010">
    <property type="entry name" value="5'-nuclease"/>
    <property type="match status" value="1"/>
</dbReference>
<keyword evidence="5" id="KW-0460">Magnesium</keyword>
<dbReference type="SUPFAM" id="SSF47807">
    <property type="entry name" value="5' to 3' exonuclease, C-terminal subdomain"/>
    <property type="match status" value="1"/>
</dbReference>
<organism evidence="8">
    <name type="scientific">viral metagenome</name>
    <dbReference type="NCBI Taxonomy" id="1070528"/>
    <lineage>
        <taxon>unclassified sequences</taxon>
        <taxon>metagenomes</taxon>
        <taxon>organismal metagenomes</taxon>
    </lineage>
</organism>
<evidence type="ECO:0008006" key="9">
    <source>
        <dbReference type="Google" id="ProtNLM"/>
    </source>
</evidence>
<keyword evidence="1" id="KW-0540">Nuclease</keyword>
<evidence type="ECO:0000256" key="3">
    <source>
        <dbReference type="ARBA" id="ARBA00022759"/>
    </source>
</evidence>
<dbReference type="InterPro" id="IPR006085">
    <property type="entry name" value="XPG_DNA_repair_N"/>
</dbReference>